<evidence type="ECO:0000313" key="2">
    <source>
        <dbReference type="Proteomes" id="UP000234855"/>
    </source>
</evidence>
<gene>
    <name evidence="1" type="ORF">Tam1G_1616</name>
</gene>
<dbReference type="EMBL" id="NMWV01000023">
    <property type="protein sequence ID" value="PLS24353.1"/>
    <property type="molecule type" value="Genomic_DNA"/>
</dbReference>
<evidence type="ECO:0000313" key="1">
    <source>
        <dbReference type="EMBL" id="PLS24353.1"/>
    </source>
</evidence>
<organism evidence="1 2">
    <name type="scientific">Bifidobacterium imperatoris</name>
    <dbReference type="NCBI Taxonomy" id="2020965"/>
    <lineage>
        <taxon>Bacteria</taxon>
        <taxon>Bacillati</taxon>
        <taxon>Actinomycetota</taxon>
        <taxon>Actinomycetes</taxon>
        <taxon>Bifidobacteriales</taxon>
        <taxon>Bifidobacteriaceae</taxon>
        <taxon>Bifidobacterium</taxon>
    </lineage>
</organism>
<sequence length="38" mass="4124">MRKLLQGVCLLLLSPLVLFAFGVALAFVSLGEFLGWSN</sequence>
<dbReference type="AlphaFoldDB" id="A0A2N5IQW8"/>
<proteinExistence type="predicted"/>
<dbReference type="Proteomes" id="UP000234855">
    <property type="component" value="Unassembled WGS sequence"/>
</dbReference>
<comment type="caution">
    <text evidence="1">The sequence shown here is derived from an EMBL/GenBank/DDBJ whole genome shotgun (WGS) entry which is preliminary data.</text>
</comment>
<name>A0A2N5IQW8_9BIFI</name>
<accession>A0A2N5IQW8</accession>
<protein>
    <submittedName>
        <fullName evidence="1">Uncharacterized protein</fullName>
    </submittedName>
</protein>
<reference evidence="1 2" key="1">
    <citation type="submission" date="2017-07" db="EMBL/GenBank/DDBJ databases">
        <title>Bifidobacterium novel species.</title>
        <authorList>
            <person name="Lugli G.A."/>
            <person name="Milani C."/>
            <person name="Duranti S."/>
            <person name="Mangifesta M."/>
        </authorList>
    </citation>
    <scope>NUCLEOTIDE SEQUENCE [LARGE SCALE GENOMIC DNA]</scope>
    <source>
        <strain evidence="1 2">45</strain>
    </source>
</reference>